<dbReference type="SUPFAM" id="SSF158745">
    <property type="entry name" value="LanC-like"/>
    <property type="match status" value="1"/>
</dbReference>
<proteinExistence type="predicted"/>
<dbReference type="Gene3D" id="1.50.10.10">
    <property type="match status" value="1"/>
</dbReference>
<feature type="binding site" evidence="1">
    <location>
        <position position="798"/>
    </location>
    <ligand>
        <name>Zn(2+)</name>
        <dbReference type="ChEBI" id="CHEBI:29105"/>
    </ligand>
</feature>
<dbReference type="Pfam" id="PF13575">
    <property type="entry name" value="DUF4135"/>
    <property type="match status" value="2"/>
</dbReference>
<dbReference type="OrthoDB" id="9148343at2"/>
<feature type="binding site" evidence="1">
    <location>
        <position position="755"/>
    </location>
    <ligand>
        <name>Zn(2+)</name>
        <dbReference type="ChEBI" id="CHEBI:29105"/>
    </ligand>
</feature>
<keyword evidence="1" id="KW-0479">Metal-binding</keyword>
<gene>
    <name evidence="3" type="primary">lanM</name>
    <name evidence="3" type="ORF">KU39_747</name>
</gene>
<feature type="binding site" evidence="1">
    <location>
        <position position="799"/>
    </location>
    <ligand>
        <name>Zn(2+)</name>
        <dbReference type="ChEBI" id="CHEBI:29105"/>
    </ligand>
</feature>
<evidence type="ECO:0000259" key="2">
    <source>
        <dbReference type="Pfam" id="PF13575"/>
    </source>
</evidence>
<reference evidence="3 4" key="1">
    <citation type="journal article" date="2014" name="Genome Announc.">
        <title>Comparative Genome Analysis of Two Isolates of the Fish Pathogen Piscirickettsia salmonis from Different Hosts Reveals Major Differences in Virulence-Associated Secretion Systems.</title>
        <authorList>
            <person name="Bohle H."/>
            <person name="Henriquez P."/>
            <person name="Grothusen H."/>
            <person name="Navas E."/>
            <person name="Sandoval A."/>
            <person name="Bustamante F."/>
            <person name="Bustos P."/>
            <person name="Mancilla M."/>
        </authorList>
    </citation>
    <scope>NUCLEOTIDE SEQUENCE [LARGE SCALE GENOMIC DNA]</scope>
    <source>
        <strain evidence="4">B1-32597</strain>
    </source>
</reference>
<dbReference type="GO" id="GO:0031179">
    <property type="term" value="P:peptide modification"/>
    <property type="evidence" value="ECO:0007669"/>
    <property type="project" value="InterPro"/>
</dbReference>
<dbReference type="SMART" id="SM01260">
    <property type="entry name" value="LANC_like"/>
    <property type="match status" value="1"/>
</dbReference>
<feature type="domain" description="Lantibiotic biosynthesis protein dehydration" evidence="2">
    <location>
        <begin position="313"/>
        <end position="418"/>
    </location>
</feature>
<dbReference type="AlphaFoldDB" id="A0A1L6T9S1"/>
<protein>
    <submittedName>
        <fullName evidence="3">Type 2 lantibiotic biosynthesis protein LanM</fullName>
    </submittedName>
</protein>
<keyword evidence="1" id="KW-0862">Zinc</keyword>
<dbReference type="RefSeq" id="WP_027243147.1">
    <property type="nucleotide sequence ID" value="NZ_CP012508.1"/>
</dbReference>
<dbReference type="GO" id="GO:0046872">
    <property type="term" value="F:metal ion binding"/>
    <property type="evidence" value="ECO:0007669"/>
    <property type="project" value="UniProtKB-KW"/>
</dbReference>
<dbReference type="InterPro" id="IPR012341">
    <property type="entry name" value="6hp_glycosidase-like_sf"/>
</dbReference>
<evidence type="ECO:0000256" key="1">
    <source>
        <dbReference type="PIRSR" id="PIRSR607822-1"/>
    </source>
</evidence>
<feature type="domain" description="Lantibiotic biosynthesis protein dehydration" evidence="2">
    <location>
        <begin position="102"/>
        <end position="302"/>
    </location>
</feature>
<sequence>MNKNEAFLDIYRSIIGQFISAKDVQNILDSFPQGKISETTLAKSFLKLYSSLLDVTLYRVLEVDSQIYFKENKSNDYNQYLTGFDLNICLSKYHSTDSFDLQCRFLKDALLQFYLRLAADIREIESHILAGEKIEIITEVSPVGDFHGALECGFCIVFKGELKESGEFYYKPRLSDLFEKYNNFITWLNSVDISVMIDNIALKNINKKDYSWLQSANSIVAITQKGDSELNQDLAFQRYGALLCLAYIFSSCDLHYENIVFNGDYPVIVDIETIFSGKWHKYQEVGHLYDTLMLPRSILNREEEASPLTYDINRKNAFETHIDDLIVGFEKTYDLVMKIKPDFIAKVNELFNDIDYRVILRGTKTYFNIIKNINHPVTLIKQSQALEINKMYEVDLPTALYQYEAEQLKSASIPIFYAKFDSKKLCSYDGKVLFTKMEKSAKDLFYVKIKLLSNKDKENQINNILVAKKAFMARRDGITLTEISPDINTLKRKDFFDAGVSHIEIIQSTWQRLVNKLCYISSTVHMPTIILENNTWNGLASLDLYNGTPGILLVWHQLHTALKIKKTKHYKAIRNDIKHYFFRERISYEPSLYQGLVGCLYAYIITSENLLEELPVIQVALQKIAYGVAALEVKSVLDLDVIKGLSGIVLGLLTIKSQLQSYHAISKSLGCICQSTVLKIVNALDQHLNDKTLLGFAHGTAGIIAALSAYMNHYGRNIQYIKVINMLMKRERSFFDPSINHWRRPDNGQFDESWCHGSIGIVLSKLYARRYINIDFDKEINTVLTHIELSKSANLNLCHGLAGYLEFLNTILTLSQLDIKEDTRLRCEAVKDNLIKKIDLIYLNYGVLVDNYYHEDELPGLLSGTAGFLLTLLSCHKKNIVDNILSIGVH</sequence>
<organism evidence="3 4">
    <name type="scientific">Piscirickettsia salmonis</name>
    <dbReference type="NCBI Taxonomy" id="1238"/>
    <lineage>
        <taxon>Bacteria</taxon>
        <taxon>Pseudomonadati</taxon>
        <taxon>Pseudomonadota</taxon>
        <taxon>Gammaproteobacteria</taxon>
        <taxon>Thiotrichales</taxon>
        <taxon>Piscirickettsiaceae</taxon>
        <taxon>Piscirickettsia</taxon>
    </lineage>
</organism>
<dbReference type="GO" id="GO:0005975">
    <property type="term" value="P:carbohydrate metabolic process"/>
    <property type="evidence" value="ECO:0007669"/>
    <property type="project" value="InterPro"/>
</dbReference>
<evidence type="ECO:0000313" key="4">
    <source>
        <dbReference type="Proteomes" id="UP000029558"/>
    </source>
</evidence>
<dbReference type="InterPro" id="IPR007822">
    <property type="entry name" value="LANC-like"/>
</dbReference>
<dbReference type="Pfam" id="PF05147">
    <property type="entry name" value="LANC_like"/>
    <property type="match status" value="1"/>
</dbReference>
<evidence type="ECO:0000313" key="3">
    <source>
        <dbReference type="EMBL" id="ALB21931.1"/>
    </source>
</evidence>
<name>A0A1L6T9S1_PISSA</name>
<dbReference type="InterPro" id="IPR025410">
    <property type="entry name" value="Lant_dehyd"/>
</dbReference>
<dbReference type="Proteomes" id="UP000029558">
    <property type="component" value="Chromosome"/>
</dbReference>
<accession>A0A1L6T9S1</accession>
<dbReference type="PRINTS" id="PR01950">
    <property type="entry name" value="LANCSUPER"/>
</dbReference>
<dbReference type="EMBL" id="CP012508">
    <property type="protein sequence ID" value="ALB21931.1"/>
    <property type="molecule type" value="Genomic_DNA"/>
</dbReference>
<dbReference type="PRINTS" id="PR01955">
    <property type="entry name" value="LANCFRANKIA"/>
</dbReference>